<name>A0A8H7AB29_9EURO</name>
<gene>
    <name evidence="2" type="ORF">GJ744_003231</name>
</gene>
<proteinExistence type="predicted"/>
<evidence type="ECO:0000313" key="2">
    <source>
        <dbReference type="EMBL" id="KAF7503841.1"/>
    </source>
</evidence>
<accession>A0A8H7AB29</accession>
<sequence>MPKLQKPVLQEDSAMVSTIGDFSVISGIELLTSCILARRGNAKNKVVGGSMEKRPPSSIMHPDKSPIQHRTPIINCKDRYKKILELSISN</sequence>
<keyword evidence="3" id="KW-1185">Reference proteome</keyword>
<evidence type="ECO:0000313" key="3">
    <source>
        <dbReference type="Proteomes" id="UP000606974"/>
    </source>
</evidence>
<protein>
    <submittedName>
        <fullName evidence="2">Uncharacterized protein</fullName>
    </submittedName>
</protein>
<organism evidence="2 3">
    <name type="scientific">Endocarpon pusillum</name>
    <dbReference type="NCBI Taxonomy" id="364733"/>
    <lineage>
        <taxon>Eukaryota</taxon>
        <taxon>Fungi</taxon>
        <taxon>Dikarya</taxon>
        <taxon>Ascomycota</taxon>
        <taxon>Pezizomycotina</taxon>
        <taxon>Eurotiomycetes</taxon>
        <taxon>Chaetothyriomycetidae</taxon>
        <taxon>Verrucariales</taxon>
        <taxon>Verrucariaceae</taxon>
        <taxon>Endocarpon</taxon>
    </lineage>
</organism>
<evidence type="ECO:0000256" key="1">
    <source>
        <dbReference type="SAM" id="MobiDB-lite"/>
    </source>
</evidence>
<comment type="caution">
    <text evidence="2">The sequence shown here is derived from an EMBL/GenBank/DDBJ whole genome shotgun (WGS) entry which is preliminary data.</text>
</comment>
<dbReference type="Proteomes" id="UP000606974">
    <property type="component" value="Unassembled WGS sequence"/>
</dbReference>
<reference evidence="2" key="1">
    <citation type="submission" date="2020-02" db="EMBL/GenBank/DDBJ databases">
        <authorList>
            <person name="Palmer J.M."/>
        </authorList>
    </citation>
    <scope>NUCLEOTIDE SEQUENCE</scope>
    <source>
        <strain evidence="2">EPUS1.4</strain>
        <tissue evidence="2">Thallus</tissue>
    </source>
</reference>
<feature type="region of interest" description="Disordered" evidence="1">
    <location>
        <begin position="45"/>
        <end position="69"/>
    </location>
</feature>
<dbReference type="EMBL" id="JAACFV010000160">
    <property type="protein sequence ID" value="KAF7503841.1"/>
    <property type="molecule type" value="Genomic_DNA"/>
</dbReference>
<dbReference type="AlphaFoldDB" id="A0A8H7AB29"/>
<feature type="compositionally biased region" description="Basic and acidic residues" evidence="1">
    <location>
        <begin position="51"/>
        <end position="66"/>
    </location>
</feature>